<organism evidence="2 3">
    <name type="scientific">Cryptolaemus montrouzieri</name>
    <dbReference type="NCBI Taxonomy" id="559131"/>
    <lineage>
        <taxon>Eukaryota</taxon>
        <taxon>Metazoa</taxon>
        <taxon>Ecdysozoa</taxon>
        <taxon>Arthropoda</taxon>
        <taxon>Hexapoda</taxon>
        <taxon>Insecta</taxon>
        <taxon>Pterygota</taxon>
        <taxon>Neoptera</taxon>
        <taxon>Endopterygota</taxon>
        <taxon>Coleoptera</taxon>
        <taxon>Polyphaga</taxon>
        <taxon>Cucujiformia</taxon>
        <taxon>Coccinelloidea</taxon>
        <taxon>Coccinellidae</taxon>
        <taxon>Scymninae</taxon>
        <taxon>Scymnini</taxon>
        <taxon>Cryptolaemus</taxon>
    </lineage>
</organism>
<feature type="compositionally biased region" description="Basic residues" evidence="1">
    <location>
        <begin position="145"/>
        <end position="165"/>
    </location>
</feature>
<feature type="region of interest" description="Disordered" evidence="1">
    <location>
        <begin position="144"/>
        <end position="165"/>
    </location>
</feature>
<feature type="compositionally biased region" description="Low complexity" evidence="1">
    <location>
        <begin position="74"/>
        <end position="121"/>
    </location>
</feature>
<comment type="caution">
    <text evidence="2">The sequence shown here is derived from an EMBL/GenBank/DDBJ whole genome shotgun (WGS) entry which is preliminary data.</text>
</comment>
<evidence type="ECO:0000313" key="3">
    <source>
        <dbReference type="Proteomes" id="UP001516400"/>
    </source>
</evidence>
<proteinExistence type="predicted"/>
<gene>
    <name evidence="2" type="ORF">HHI36_002407</name>
</gene>
<dbReference type="Proteomes" id="UP001516400">
    <property type="component" value="Unassembled WGS sequence"/>
</dbReference>
<feature type="compositionally biased region" description="Basic residues" evidence="1">
    <location>
        <begin position="61"/>
        <end position="73"/>
    </location>
</feature>
<feature type="region of interest" description="Disordered" evidence="1">
    <location>
        <begin position="43"/>
        <end position="127"/>
    </location>
</feature>
<dbReference type="AlphaFoldDB" id="A0ABD2PB15"/>
<reference evidence="2 3" key="1">
    <citation type="journal article" date="2021" name="BMC Biol.">
        <title>Horizontally acquired antibacterial genes associated with adaptive radiation of ladybird beetles.</title>
        <authorList>
            <person name="Li H.S."/>
            <person name="Tang X.F."/>
            <person name="Huang Y.H."/>
            <person name="Xu Z.Y."/>
            <person name="Chen M.L."/>
            <person name="Du X.Y."/>
            <person name="Qiu B.Y."/>
            <person name="Chen P.T."/>
            <person name="Zhang W."/>
            <person name="Slipinski A."/>
            <person name="Escalona H.E."/>
            <person name="Waterhouse R.M."/>
            <person name="Zwick A."/>
            <person name="Pang H."/>
        </authorList>
    </citation>
    <scope>NUCLEOTIDE SEQUENCE [LARGE SCALE GENOMIC DNA]</scope>
    <source>
        <strain evidence="2">SYSU2018</strain>
    </source>
</reference>
<evidence type="ECO:0000256" key="1">
    <source>
        <dbReference type="SAM" id="MobiDB-lite"/>
    </source>
</evidence>
<dbReference type="EMBL" id="JABFTP020000185">
    <property type="protein sequence ID" value="KAL3287951.1"/>
    <property type="molecule type" value="Genomic_DNA"/>
</dbReference>
<name>A0ABD2PB15_9CUCU</name>
<protein>
    <submittedName>
        <fullName evidence="2">Uncharacterized protein</fullName>
    </submittedName>
</protein>
<keyword evidence="3" id="KW-1185">Reference proteome</keyword>
<accession>A0ABD2PB15</accession>
<sequence length="165" mass="18149">MVCTRSNSAVVPDLEEKIVDNQRLPNLAIACHQKAPVLKKNCSLPIKKPKRSSIGKENKPARKTRRSIVKRKPSTSSITKLSRTSSRTLSSTSSTASSAASWTSSSGSSESLNPSPEPETSPMQQSEFLAALGLCTLQVREELKKRRSKRTLRTLRSSANKKFHN</sequence>
<evidence type="ECO:0000313" key="2">
    <source>
        <dbReference type="EMBL" id="KAL3287951.1"/>
    </source>
</evidence>